<protein>
    <submittedName>
        <fullName evidence="1">Uncharacterized protein</fullName>
    </submittedName>
</protein>
<dbReference type="Proteomes" id="UP000078389">
    <property type="component" value="Unassembled WGS sequence"/>
</dbReference>
<reference evidence="1 2" key="1">
    <citation type="submission" date="2016-03" db="EMBL/GenBank/DDBJ databases">
        <title>Genome sequencing of Devosia sp. S37.</title>
        <authorList>
            <person name="Mohd Nor M."/>
        </authorList>
    </citation>
    <scope>NUCLEOTIDE SEQUENCE [LARGE SCALE GENOMIC DNA]</scope>
    <source>
        <strain evidence="1 2">S37</strain>
    </source>
</reference>
<comment type="caution">
    <text evidence="1">The sequence shown here is derived from an EMBL/GenBank/DDBJ whole genome shotgun (WGS) entry which is preliminary data.</text>
</comment>
<dbReference type="AlphaFoldDB" id="A0A178HWF5"/>
<name>A0A178HWF5_9HYPH</name>
<evidence type="ECO:0000313" key="2">
    <source>
        <dbReference type="Proteomes" id="UP000078389"/>
    </source>
</evidence>
<evidence type="ECO:0000313" key="1">
    <source>
        <dbReference type="EMBL" id="OAM76384.1"/>
    </source>
</evidence>
<keyword evidence="2" id="KW-1185">Reference proteome</keyword>
<dbReference type="STRING" id="1770058.A3840_12785"/>
<proteinExistence type="predicted"/>
<accession>A0A178HWF5</accession>
<gene>
    <name evidence="1" type="ORF">A3840_12785</name>
</gene>
<dbReference type="EMBL" id="LVVY01000094">
    <property type="protein sequence ID" value="OAM76384.1"/>
    <property type="molecule type" value="Genomic_DNA"/>
</dbReference>
<sequence length="68" mass="8063">MDIEAEARRRKDALGLDEWRMREYVSGTPVPARIHQLCEQIDLAAGALSRMSRIPEDFRDDIYWPRCW</sequence>
<organism evidence="1 2">
    <name type="scientific">Devosia elaeis</name>
    <dbReference type="NCBI Taxonomy" id="1770058"/>
    <lineage>
        <taxon>Bacteria</taxon>
        <taxon>Pseudomonadati</taxon>
        <taxon>Pseudomonadota</taxon>
        <taxon>Alphaproteobacteria</taxon>
        <taxon>Hyphomicrobiales</taxon>
        <taxon>Devosiaceae</taxon>
        <taxon>Devosia</taxon>
    </lineage>
</organism>